<protein>
    <submittedName>
        <fullName evidence="1">SCP-2 sterol transfer family protein</fullName>
    </submittedName>
</protein>
<evidence type="ECO:0000313" key="2">
    <source>
        <dbReference type="Proteomes" id="UP000239576"/>
    </source>
</evidence>
<accession>A0A2T1EFS7</accession>
<dbReference type="InterPro" id="IPR036527">
    <property type="entry name" value="SCP2_sterol-bd_dom_sf"/>
</dbReference>
<dbReference type="AlphaFoldDB" id="A0A2T1EFS7"/>
<dbReference type="OrthoDB" id="459969at2"/>
<organism evidence="1 2">
    <name type="scientific">Stenomitos frigidus ULC18</name>
    <dbReference type="NCBI Taxonomy" id="2107698"/>
    <lineage>
        <taxon>Bacteria</taxon>
        <taxon>Bacillati</taxon>
        <taxon>Cyanobacteriota</taxon>
        <taxon>Cyanophyceae</taxon>
        <taxon>Leptolyngbyales</taxon>
        <taxon>Leptolyngbyaceae</taxon>
        <taxon>Stenomitos</taxon>
    </lineage>
</organism>
<keyword evidence="2" id="KW-1185">Reference proteome</keyword>
<name>A0A2T1EFS7_9CYAN</name>
<reference evidence="2" key="1">
    <citation type="submission" date="2018-02" db="EMBL/GenBank/DDBJ databases">
        <authorList>
            <person name="Moore K."/>
            <person name="Momper L."/>
        </authorList>
    </citation>
    <scope>NUCLEOTIDE SEQUENCE [LARGE SCALE GENOMIC DNA]</scope>
    <source>
        <strain evidence="2">ULC18</strain>
    </source>
</reference>
<gene>
    <name evidence="1" type="ORF">C7B82_07220</name>
</gene>
<reference evidence="1 2" key="2">
    <citation type="submission" date="2018-03" db="EMBL/GenBank/DDBJ databases">
        <title>The ancient ancestry and fast evolution of plastids.</title>
        <authorList>
            <person name="Moore K.R."/>
            <person name="Magnabosco C."/>
            <person name="Momper L."/>
            <person name="Gold D.A."/>
            <person name="Bosak T."/>
            <person name="Fournier G.P."/>
        </authorList>
    </citation>
    <scope>NUCLEOTIDE SEQUENCE [LARGE SCALE GENOMIC DNA]</scope>
    <source>
        <strain evidence="1 2">ULC18</strain>
    </source>
</reference>
<sequence length="134" mass="15133">MADLFSPEWMRAFGDRWNAEPDLAEALAKIHFNSVIGYGLENDPTPLGVLTVEAGRVISAGAYDGQKLNWDLRADRDHWQRWKTKGLNMMGLSMAYMSRKLQFRVGDYTAMIKDPRMAGPFIKSFSVMSRVGEG</sequence>
<comment type="caution">
    <text evidence="1">The sequence shown here is derived from an EMBL/GenBank/DDBJ whole genome shotgun (WGS) entry which is preliminary data.</text>
</comment>
<dbReference type="Gene3D" id="3.30.1050.10">
    <property type="entry name" value="SCP2 sterol-binding domain"/>
    <property type="match status" value="1"/>
</dbReference>
<dbReference type="EMBL" id="PVWK01000034">
    <property type="protein sequence ID" value="PSB31607.1"/>
    <property type="molecule type" value="Genomic_DNA"/>
</dbReference>
<proteinExistence type="predicted"/>
<dbReference type="RefSeq" id="WP_106255639.1">
    <property type="nucleotide sequence ID" value="NZ_CAWNSW010000029.1"/>
</dbReference>
<dbReference type="SUPFAM" id="SSF55718">
    <property type="entry name" value="SCP-like"/>
    <property type="match status" value="1"/>
</dbReference>
<dbReference type="Proteomes" id="UP000239576">
    <property type="component" value="Unassembled WGS sequence"/>
</dbReference>
<evidence type="ECO:0000313" key="1">
    <source>
        <dbReference type="EMBL" id="PSB31607.1"/>
    </source>
</evidence>